<dbReference type="Proteomes" id="UP000299794">
    <property type="component" value="Unassembled WGS sequence"/>
</dbReference>
<feature type="domain" description="Peptidase C51" evidence="1">
    <location>
        <begin position="259"/>
        <end position="392"/>
    </location>
</feature>
<evidence type="ECO:0000313" key="3">
    <source>
        <dbReference type="Proteomes" id="UP000299794"/>
    </source>
</evidence>
<evidence type="ECO:0000313" key="2">
    <source>
        <dbReference type="EMBL" id="GDZ95332.1"/>
    </source>
</evidence>
<dbReference type="InterPro" id="IPR038765">
    <property type="entry name" value="Papain-like_cys_pep_sf"/>
</dbReference>
<dbReference type="EMBL" id="BJCD01000056">
    <property type="protein sequence ID" value="GDZ95332.1"/>
    <property type="molecule type" value="Genomic_DNA"/>
</dbReference>
<comment type="caution">
    <text evidence="2">The sequence shown here is derived from an EMBL/GenBank/DDBJ whole genome shotgun (WGS) entry which is preliminary data.</text>
</comment>
<protein>
    <recommendedName>
        <fullName evidence="1">Peptidase C51 domain-containing protein</fullName>
    </recommendedName>
</protein>
<accession>A0A4P5ZPQ0</accession>
<dbReference type="PROSITE" id="PS50911">
    <property type="entry name" value="CHAP"/>
    <property type="match status" value="1"/>
</dbReference>
<sequence>MSNPLSPDPSQNLLPSTSFSALNWEPQEPNPAVILQSDLLIGHINQNPNIPALTPNPSDSLLLAPIEGSIATIDPNITLPNDNSFDGLTGEAMDIVKEQLTQFAKVPNFVEKMNLAFGESWDNQAANSLTQDWLNGYFSLIPPVKFVSSAEIDGANGAFAAATDTIYLSRELLAENGANPATVADVLLEEIGHSVDSRLNITDTPGDEGAIFAAVVQRKELSKPEILALKSEDDTATITLGGKTVFIEQSTPSAFQINLNSTNYSRSGNKFVASNGTGGTYLWCTDFAFGRALEKGLLQNYSGLGGKISGNAGVWDDQAGSWGRQARANSLIVWDPNQGGAGSVGHVGFVERVNSDGSFVISEANFGSARMSFNSRTINPGTNAFNSAKFVYLSGNPTQNPITQNPVTGTLFRGTVDGQLNVRSSPGTNSSIVGSLSPNSSRNFDAVSRSTTVWDAREQRNDDRWFRIQNTNQWVSAAFITGNPLFNGATDGNVNVRSGPGTNFPVVSSLATNNSRTFDATTVGTTHWDAREGKNENRWFRLQNTDRWVSASFITGNPSY</sequence>
<dbReference type="RefSeq" id="WP_141295349.1">
    <property type="nucleotide sequence ID" value="NZ_BJCD01000056.1"/>
</dbReference>
<name>A0A4P5ZPQ0_PLAAG</name>
<evidence type="ECO:0000259" key="1">
    <source>
        <dbReference type="PROSITE" id="PS50911"/>
    </source>
</evidence>
<dbReference type="Gene3D" id="3.90.1720.10">
    <property type="entry name" value="endopeptidase domain like (from Nostoc punctiforme)"/>
    <property type="match status" value="1"/>
</dbReference>
<dbReference type="SUPFAM" id="SSF54001">
    <property type="entry name" value="Cysteine proteinases"/>
    <property type="match status" value="1"/>
</dbReference>
<organism evidence="2 3">
    <name type="scientific">Planktothrix agardhii CCAP 1459/11A</name>
    <dbReference type="NCBI Taxonomy" id="282420"/>
    <lineage>
        <taxon>Bacteria</taxon>
        <taxon>Bacillati</taxon>
        <taxon>Cyanobacteriota</taxon>
        <taxon>Cyanophyceae</taxon>
        <taxon>Oscillatoriophycideae</taxon>
        <taxon>Oscillatoriales</taxon>
        <taxon>Microcoleaceae</taxon>
        <taxon>Planktothrix</taxon>
    </lineage>
</organism>
<dbReference type="InterPro" id="IPR007921">
    <property type="entry name" value="CHAP_dom"/>
</dbReference>
<gene>
    <name evidence="2" type="ORF">PA905_36290</name>
</gene>
<proteinExistence type="predicted"/>
<reference evidence="3" key="1">
    <citation type="submission" date="2019-02" db="EMBL/GenBank/DDBJ databases">
        <title>Draft genome sequence of Planktothrix agardhii NIES-905.</title>
        <authorList>
            <person name="Yamaguchi H."/>
            <person name="Suzuki S."/>
            <person name="Kawachi M."/>
        </authorList>
    </citation>
    <scope>NUCLEOTIDE SEQUENCE [LARGE SCALE GENOMIC DNA]</scope>
    <source>
        <strain evidence="3">CCAP 1459/11A</strain>
    </source>
</reference>
<dbReference type="Pfam" id="PF05257">
    <property type="entry name" value="CHAP"/>
    <property type="match status" value="1"/>
</dbReference>
<dbReference type="Gene3D" id="2.30.30.40">
    <property type="entry name" value="SH3 Domains"/>
    <property type="match status" value="2"/>
</dbReference>
<dbReference type="AlphaFoldDB" id="A0A4P5ZPQ0"/>